<dbReference type="RefSeq" id="WP_190850144.1">
    <property type="nucleotide sequence ID" value="NZ_AP023440.1"/>
</dbReference>
<dbReference type="Pfam" id="PF00107">
    <property type="entry name" value="ADH_zinc_N"/>
    <property type="match status" value="1"/>
</dbReference>
<evidence type="ECO:0000313" key="3">
    <source>
        <dbReference type="EMBL" id="BCL27569.1"/>
    </source>
</evidence>
<dbReference type="GO" id="GO:0016491">
    <property type="term" value="F:oxidoreductase activity"/>
    <property type="evidence" value="ECO:0007669"/>
    <property type="project" value="InterPro"/>
</dbReference>
<dbReference type="Gene3D" id="3.90.180.10">
    <property type="entry name" value="Medium-chain alcohol dehydrogenases, catalytic domain"/>
    <property type="match status" value="1"/>
</dbReference>
<dbReference type="KEGG" id="sgm:GCM10017557_24280"/>
<dbReference type="InterPro" id="IPR051603">
    <property type="entry name" value="Zinc-ADH_QOR/CCCR"/>
</dbReference>
<sequence length="328" mass="34242">MQAAYIEEFGPPGAIRHGALPAPLPGPADVLVDTLAVSVNPVDTFVRAGTWRTRLSFPFVIGRDLVGTVAAVGSGAAGFSVGDLVWCNSLGHDGRQGAAAEQAVVPVDRLYHLADTVRPVDAVAVLHPAATGYLALFTHGRLRAGETVLVAGAAGNVGSAMVVLAAEAGARVLATARPEDAEYCLGLGATAVVDYRDPGLPERVRDLSPHGVDLFVDTSGHNDLPVAVDLLAFRGRVVLLAGLRSRPVLPVGPLYLKDGSVTGFVISRATTSELADAARTLNRLLATGRLRARTVEKQPLSGAAEAHARLERGELHGRRVVLLPDRVL</sequence>
<dbReference type="InterPro" id="IPR013149">
    <property type="entry name" value="ADH-like_C"/>
</dbReference>
<dbReference type="InterPro" id="IPR020843">
    <property type="entry name" value="ER"/>
</dbReference>
<dbReference type="PANTHER" id="PTHR44154:SF1">
    <property type="entry name" value="QUINONE OXIDOREDUCTASE"/>
    <property type="match status" value="1"/>
</dbReference>
<dbReference type="CDD" id="cd08253">
    <property type="entry name" value="zeta_crystallin"/>
    <property type="match status" value="1"/>
</dbReference>
<feature type="domain" description="Enoyl reductase (ER)" evidence="2">
    <location>
        <begin position="10"/>
        <end position="321"/>
    </location>
</feature>
<dbReference type="SUPFAM" id="SSF50129">
    <property type="entry name" value="GroES-like"/>
    <property type="match status" value="1"/>
</dbReference>
<reference evidence="3 4" key="1">
    <citation type="journal article" date="2014" name="Int. J. Syst. Evol. Microbiol.">
        <title>Complete genome sequence of Corynebacterium casei LMG S-19264T (=DSM 44701T), isolated from a smear-ripened cheese.</title>
        <authorList>
            <consortium name="US DOE Joint Genome Institute (JGI-PGF)"/>
            <person name="Walter F."/>
            <person name="Albersmeier A."/>
            <person name="Kalinowski J."/>
            <person name="Ruckert C."/>
        </authorList>
    </citation>
    <scope>NUCLEOTIDE SEQUENCE [LARGE SCALE GENOMIC DNA]</scope>
    <source>
        <strain evidence="3 4">JCM 4677</strain>
    </source>
</reference>
<dbReference type="InterPro" id="IPR011032">
    <property type="entry name" value="GroES-like_sf"/>
</dbReference>
<dbReference type="SUPFAM" id="SSF51735">
    <property type="entry name" value="NAD(P)-binding Rossmann-fold domains"/>
    <property type="match status" value="1"/>
</dbReference>
<dbReference type="AlphaFoldDB" id="A0A7G1NXA7"/>
<evidence type="ECO:0000259" key="2">
    <source>
        <dbReference type="SMART" id="SM00829"/>
    </source>
</evidence>
<dbReference type="EMBL" id="AP023440">
    <property type="protein sequence ID" value="BCL27569.1"/>
    <property type="molecule type" value="Genomic_DNA"/>
</dbReference>
<dbReference type="PANTHER" id="PTHR44154">
    <property type="entry name" value="QUINONE OXIDOREDUCTASE"/>
    <property type="match status" value="1"/>
</dbReference>
<dbReference type="Proteomes" id="UP000516444">
    <property type="component" value="Chromosome"/>
</dbReference>
<proteinExistence type="predicted"/>
<dbReference type="InterPro" id="IPR036291">
    <property type="entry name" value="NAD(P)-bd_dom_sf"/>
</dbReference>
<gene>
    <name evidence="3" type="ORF">GCM10017557_24280</name>
</gene>
<keyword evidence="1" id="KW-0521">NADP</keyword>
<accession>A0A7G1NXA7</accession>
<keyword evidence="4" id="KW-1185">Reference proteome</keyword>
<dbReference type="Pfam" id="PF08240">
    <property type="entry name" value="ADH_N"/>
    <property type="match status" value="1"/>
</dbReference>
<protein>
    <submittedName>
        <fullName evidence="3">Oxidoreductase</fullName>
    </submittedName>
</protein>
<evidence type="ECO:0000256" key="1">
    <source>
        <dbReference type="ARBA" id="ARBA00022857"/>
    </source>
</evidence>
<organism evidence="3 4">
    <name type="scientific">Streptomyces aurantiacus</name>
    <dbReference type="NCBI Taxonomy" id="47760"/>
    <lineage>
        <taxon>Bacteria</taxon>
        <taxon>Bacillati</taxon>
        <taxon>Actinomycetota</taxon>
        <taxon>Actinomycetes</taxon>
        <taxon>Kitasatosporales</taxon>
        <taxon>Streptomycetaceae</taxon>
        <taxon>Streptomyces</taxon>
        <taxon>Streptomyces aurantiacus group</taxon>
    </lineage>
</organism>
<dbReference type="Gene3D" id="3.40.50.720">
    <property type="entry name" value="NAD(P)-binding Rossmann-like Domain"/>
    <property type="match status" value="1"/>
</dbReference>
<dbReference type="SMART" id="SM00829">
    <property type="entry name" value="PKS_ER"/>
    <property type="match status" value="1"/>
</dbReference>
<dbReference type="InterPro" id="IPR013154">
    <property type="entry name" value="ADH-like_N"/>
</dbReference>
<evidence type="ECO:0000313" key="4">
    <source>
        <dbReference type="Proteomes" id="UP000516444"/>
    </source>
</evidence>
<name>A0A7G1NXA7_9ACTN</name>